<gene>
    <name evidence="2" type="ORF">FCM35_KLT08993</name>
</gene>
<evidence type="ECO:0000256" key="1">
    <source>
        <dbReference type="SAM" id="MobiDB-lite"/>
    </source>
</evidence>
<dbReference type="AlphaFoldDB" id="A0A833QVP1"/>
<organism evidence="2 3">
    <name type="scientific">Carex littledalei</name>
    <dbReference type="NCBI Taxonomy" id="544730"/>
    <lineage>
        <taxon>Eukaryota</taxon>
        <taxon>Viridiplantae</taxon>
        <taxon>Streptophyta</taxon>
        <taxon>Embryophyta</taxon>
        <taxon>Tracheophyta</taxon>
        <taxon>Spermatophyta</taxon>
        <taxon>Magnoliopsida</taxon>
        <taxon>Liliopsida</taxon>
        <taxon>Poales</taxon>
        <taxon>Cyperaceae</taxon>
        <taxon>Cyperoideae</taxon>
        <taxon>Cariceae</taxon>
        <taxon>Carex</taxon>
        <taxon>Carex subgen. Euthyceras</taxon>
    </lineage>
</organism>
<reference evidence="2" key="1">
    <citation type="submission" date="2020-01" db="EMBL/GenBank/DDBJ databases">
        <title>Genome sequence of Kobresia littledalei, the first chromosome-level genome in the family Cyperaceae.</title>
        <authorList>
            <person name="Qu G."/>
        </authorList>
    </citation>
    <scope>NUCLEOTIDE SEQUENCE</scope>
    <source>
        <strain evidence="2">C.B.Clarke</strain>
        <tissue evidence="2">Leaf</tissue>
    </source>
</reference>
<keyword evidence="3" id="KW-1185">Reference proteome</keyword>
<dbReference type="EMBL" id="SWLB01000019">
    <property type="protein sequence ID" value="KAF3325913.1"/>
    <property type="molecule type" value="Genomic_DNA"/>
</dbReference>
<dbReference type="Pfam" id="PF05553">
    <property type="entry name" value="DUF761"/>
    <property type="match status" value="1"/>
</dbReference>
<dbReference type="PANTHER" id="PTHR33450">
    <property type="entry name" value="EMB|CAB67623.1-RELATED"/>
    <property type="match status" value="1"/>
</dbReference>
<evidence type="ECO:0000313" key="2">
    <source>
        <dbReference type="EMBL" id="KAF3325913.1"/>
    </source>
</evidence>
<feature type="compositionally biased region" description="Acidic residues" evidence="1">
    <location>
        <begin position="146"/>
        <end position="157"/>
    </location>
</feature>
<dbReference type="OrthoDB" id="1104789at2759"/>
<proteinExistence type="predicted"/>
<dbReference type="InterPro" id="IPR008480">
    <property type="entry name" value="DUF761_pln"/>
</dbReference>
<evidence type="ECO:0000313" key="3">
    <source>
        <dbReference type="Proteomes" id="UP000623129"/>
    </source>
</evidence>
<sequence length="197" mass="23028">MDYQHYRNSALNSYYNFRLTSPFPPPSPLFLKIKFIRAYIFRHANRGIQAFQNLKSTINAVLYKKTRGITKYIIKLRGANNMKMKEMKAVNSITVRMNYSSLHILPAVDQAYYDADWNSIIPSEEIVPLSGYLEWLEDRSSNETTNDNENDDGDDGCNDGSDINRRAESFIARCYEKFKLEKQDSCRRYQEMMARSL</sequence>
<accession>A0A833QVP1</accession>
<feature type="region of interest" description="Disordered" evidence="1">
    <location>
        <begin position="140"/>
        <end position="160"/>
    </location>
</feature>
<protein>
    <submittedName>
        <fullName evidence="2">Cotton fiber expressed protein</fullName>
    </submittedName>
</protein>
<name>A0A833QVP1_9POAL</name>
<dbReference type="PANTHER" id="PTHR33450:SF4">
    <property type="entry name" value="OS04G0665666 PROTEIN"/>
    <property type="match status" value="1"/>
</dbReference>
<dbReference type="Proteomes" id="UP000623129">
    <property type="component" value="Unassembled WGS sequence"/>
</dbReference>
<comment type="caution">
    <text evidence="2">The sequence shown here is derived from an EMBL/GenBank/DDBJ whole genome shotgun (WGS) entry which is preliminary data.</text>
</comment>